<sequence length="170" mass="19252">MTRETPPETVTGLDLERYLGTWFEIARLPMRHEPEDYTDISAHYSLKADGKVRVQNRALDGKGELQESIGEASMVAPHDASRLEVTFLPEGLRWIPFTKGDYWVLRIEPDYSVALVGSPDRDYLWLLARQPAMGPAKRQDFLATAREQGYRLDALIDTPHTGRPTAEPTV</sequence>
<dbReference type="InterPro" id="IPR000566">
    <property type="entry name" value="Lipocln_cytosolic_FA-bd_dom"/>
</dbReference>
<comment type="caution">
    <text evidence="4">The sequence shown here is derived from an EMBL/GenBank/DDBJ whole genome shotgun (WGS) entry which is preliminary data.</text>
</comment>
<keyword evidence="2" id="KW-0998">Cell outer membrane</keyword>
<organism evidence="4 5">
    <name type="scientific">Marilutibacter aestuarii</name>
    <dbReference type="NCBI Taxonomy" id="1706195"/>
    <lineage>
        <taxon>Bacteria</taxon>
        <taxon>Pseudomonadati</taxon>
        <taxon>Pseudomonadota</taxon>
        <taxon>Gammaproteobacteria</taxon>
        <taxon>Lysobacterales</taxon>
        <taxon>Lysobacteraceae</taxon>
        <taxon>Marilutibacter</taxon>
    </lineage>
</organism>
<dbReference type="InterPro" id="IPR022272">
    <property type="entry name" value="Lipocalin_CS"/>
</dbReference>
<dbReference type="CDD" id="cd19438">
    <property type="entry name" value="lipocalin_Blc-like"/>
    <property type="match status" value="1"/>
</dbReference>
<dbReference type="PRINTS" id="PR01171">
    <property type="entry name" value="BCTLIPOCALIN"/>
</dbReference>
<name>A0A508A5Q7_9GAMM</name>
<dbReference type="OrthoDB" id="9793905at2"/>
<dbReference type="PANTHER" id="PTHR10612">
    <property type="entry name" value="APOLIPOPROTEIN D"/>
    <property type="match status" value="1"/>
</dbReference>
<dbReference type="InterPro" id="IPR022271">
    <property type="entry name" value="Lipocalin_ApoD"/>
</dbReference>
<accession>A0A508A5Q7</accession>
<dbReference type="Pfam" id="PF08212">
    <property type="entry name" value="Lipocalin_2"/>
    <property type="match status" value="1"/>
</dbReference>
<gene>
    <name evidence="4" type="ORF">FKV25_09060</name>
</gene>
<comment type="subunit">
    <text evidence="2">Homodimer.</text>
</comment>
<comment type="function">
    <text evidence="2">Involved in the storage or transport of lipids necessary for membrane maintenance under stressful conditions. Displays a binding preference for lysophospholipids.</text>
</comment>
<evidence type="ECO:0000313" key="4">
    <source>
        <dbReference type="EMBL" id="TQD45210.1"/>
    </source>
</evidence>
<dbReference type="GO" id="GO:0006950">
    <property type="term" value="P:response to stress"/>
    <property type="evidence" value="ECO:0007669"/>
    <property type="project" value="UniProtKB-ARBA"/>
</dbReference>
<comment type="similarity">
    <text evidence="1 2">Belongs to the calycin superfamily. Lipocalin family.</text>
</comment>
<dbReference type="Gene3D" id="2.40.128.20">
    <property type="match status" value="1"/>
</dbReference>
<dbReference type="SUPFAM" id="SSF50814">
    <property type="entry name" value="Lipocalins"/>
    <property type="match status" value="1"/>
</dbReference>
<evidence type="ECO:0000256" key="1">
    <source>
        <dbReference type="ARBA" id="ARBA00006889"/>
    </source>
</evidence>
<evidence type="ECO:0000259" key="3">
    <source>
        <dbReference type="Pfam" id="PF08212"/>
    </source>
</evidence>
<reference evidence="4 5" key="1">
    <citation type="submission" date="2019-06" db="EMBL/GenBank/DDBJ databases">
        <title>Lysobacter alkalisoli sp. nov. isolated from saline soil.</title>
        <authorList>
            <person name="Sun J.-Q."/>
            <person name="Xu L."/>
        </authorList>
    </citation>
    <scope>NUCLEOTIDE SEQUENCE [LARGE SCALE GENOMIC DNA]</scope>
    <source>
        <strain evidence="4 5">JCM 31130</strain>
    </source>
</reference>
<dbReference type="PANTHER" id="PTHR10612:SF34">
    <property type="entry name" value="APOLIPOPROTEIN D"/>
    <property type="match status" value="1"/>
</dbReference>
<protein>
    <recommendedName>
        <fullName evidence="2">Outer membrane lipoprotein Blc</fullName>
    </recommendedName>
</protein>
<dbReference type="EMBL" id="VICE01000084">
    <property type="protein sequence ID" value="TQD45210.1"/>
    <property type="molecule type" value="Genomic_DNA"/>
</dbReference>
<keyword evidence="2" id="KW-0449">Lipoprotein</keyword>
<evidence type="ECO:0000256" key="2">
    <source>
        <dbReference type="PIRNR" id="PIRNR036893"/>
    </source>
</evidence>
<keyword evidence="2" id="KW-0446">Lipid-binding</keyword>
<dbReference type="InterPro" id="IPR047202">
    <property type="entry name" value="Lipocalin_Blc-like_dom"/>
</dbReference>
<dbReference type="RefSeq" id="WP_141518468.1">
    <property type="nucleotide sequence ID" value="NZ_VICE01000084.1"/>
</dbReference>
<dbReference type="PROSITE" id="PS00213">
    <property type="entry name" value="LIPOCALIN"/>
    <property type="match status" value="1"/>
</dbReference>
<dbReference type="GO" id="GO:0008289">
    <property type="term" value="F:lipid binding"/>
    <property type="evidence" value="ECO:0007669"/>
    <property type="project" value="UniProtKB-UniRule"/>
</dbReference>
<dbReference type="GO" id="GO:0009279">
    <property type="term" value="C:cell outer membrane"/>
    <property type="evidence" value="ECO:0007669"/>
    <property type="project" value="UniProtKB-SubCell"/>
</dbReference>
<dbReference type="AlphaFoldDB" id="A0A508A5Q7"/>
<dbReference type="PIRSF" id="PIRSF036893">
    <property type="entry name" value="Lipocalin_ApoD"/>
    <property type="match status" value="1"/>
</dbReference>
<evidence type="ECO:0000313" key="5">
    <source>
        <dbReference type="Proteomes" id="UP000318212"/>
    </source>
</evidence>
<keyword evidence="2" id="KW-0472">Membrane</keyword>
<comment type="subcellular location">
    <subcellularLocation>
        <location evidence="2">Cell outer membrane</location>
    </subcellularLocation>
</comment>
<dbReference type="InterPro" id="IPR002446">
    <property type="entry name" value="Lipocalin_bac"/>
</dbReference>
<feature type="domain" description="Lipocalin/cytosolic fatty-acid binding" evidence="3">
    <location>
        <begin position="13"/>
        <end position="159"/>
    </location>
</feature>
<keyword evidence="5" id="KW-1185">Reference proteome</keyword>
<dbReference type="InterPro" id="IPR012674">
    <property type="entry name" value="Calycin"/>
</dbReference>
<proteinExistence type="inferred from homology"/>
<dbReference type="Proteomes" id="UP000318212">
    <property type="component" value="Unassembled WGS sequence"/>
</dbReference>